<dbReference type="OrthoDB" id="31343at2157"/>
<accession>A0A6B0TAB3</accession>
<organism evidence="6 7">
    <name type="scientific">Halovenus carboxidivorans</name>
    <dbReference type="NCBI Taxonomy" id="2692199"/>
    <lineage>
        <taxon>Archaea</taxon>
        <taxon>Methanobacteriati</taxon>
        <taxon>Methanobacteriota</taxon>
        <taxon>Stenosarchaea group</taxon>
        <taxon>Halobacteria</taxon>
        <taxon>Halobacteriales</taxon>
        <taxon>Haloarculaceae</taxon>
        <taxon>Halovenus</taxon>
    </lineage>
</organism>
<proteinExistence type="predicted"/>
<dbReference type="PROSITE" id="PS50035">
    <property type="entry name" value="PLD"/>
    <property type="match status" value="2"/>
</dbReference>
<dbReference type="EMBL" id="WUUT01000004">
    <property type="protein sequence ID" value="MXR52181.1"/>
    <property type="molecule type" value="Genomic_DNA"/>
</dbReference>
<dbReference type="Pfam" id="PF13091">
    <property type="entry name" value="PLDc_2"/>
    <property type="match status" value="2"/>
</dbReference>
<dbReference type="InterPro" id="IPR001736">
    <property type="entry name" value="PLipase_D/transphosphatidylase"/>
</dbReference>
<dbReference type="SMART" id="SM00155">
    <property type="entry name" value="PLDc"/>
    <property type="match status" value="2"/>
</dbReference>
<dbReference type="PANTHER" id="PTHR43856:SF1">
    <property type="entry name" value="MITOCHONDRIAL CARDIOLIPIN HYDROLASE"/>
    <property type="match status" value="1"/>
</dbReference>
<evidence type="ECO:0000313" key="7">
    <source>
        <dbReference type="Proteomes" id="UP000466535"/>
    </source>
</evidence>
<keyword evidence="7" id="KW-1185">Reference proteome</keyword>
<evidence type="ECO:0000256" key="4">
    <source>
        <dbReference type="SAM" id="Phobius"/>
    </source>
</evidence>
<dbReference type="GO" id="GO:0016891">
    <property type="term" value="F:RNA endonuclease activity producing 5'-phosphomonoesters, hydrolytic mechanism"/>
    <property type="evidence" value="ECO:0007669"/>
    <property type="project" value="TreeGrafter"/>
</dbReference>
<keyword evidence="4" id="KW-1133">Transmembrane helix</keyword>
<keyword evidence="4" id="KW-0472">Membrane</keyword>
<protein>
    <submittedName>
        <fullName evidence="6">Phospholipase</fullName>
    </submittedName>
</protein>
<dbReference type="AlphaFoldDB" id="A0A6B0TAB3"/>
<evidence type="ECO:0000256" key="3">
    <source>
        <dbReference type="ARBA" id="ARBA00023098"/>
    </source>
</evidence>
<name>A0A6B0TAB3_9EURY</name>
<keyword evidence="1" id="KW-0378">Hydrolase</keyword>
<dbReference type="RefSeq" id="WP_159764313.1">
    <property type="nucleotide sequence ID" value="NZ_WUUT01000004.1"/>
</dbReference>
<dbReference type="Proteomes" id="UP000466535">
    <property type="component" value="Unassembled WGS sequence"/>
</dbReference>
<reference evidence="6 7" key="1">
    <citation type="submission" date="2019-12" db="EMBL/GenBank/DDBJ databases">
        <title>Isolation and characterization of three novel carbon monoxide-oxidizing members of Halobacteria from salione crusts and soils.</title>
        <authorList>
            <person name="Myers M.R."/>
            <person name="King G.M."/>
        </authorList>
    </citation>
    <scope>NUCLEOTIDE SEQUENCE [LARGE SCALE GENOMIC DNA]</scope>
    <source>
        <strain evidence="6 7">WSH3</strain>
    </source>
</reference>
<evidence type="ECO:0000259" key="5">
    <source>
        <dbReference type="PROSITE" id="PS50035"/>
    </source>
</evidence>
<feature type="domain" description="PLD phosphodiesterase" evidence="5">
    <location>
        <begin position="265"/>
        <end position="291"/>
    </location>
</feature>
<sequence length="548" mass="59655">MRWLGLVCCLVAVTASLVVAATPAAATQQTPQGNASAPEIVELYPDPATDQDAGEFLTITFPAGTEPDRIALVDEDRPVPLGRWLNGSRFHDRTRVTLSTDPEPTRRLTNRTVRRLPDRVQLANGGDEIRLLRNGTPIQRLSYDNATEAEVYGVRESDWQPLGGTDLPIATATGGSVETFVLPDEPTRAVEFLRSASERILLGGYTLSSQAVVDALVAAESRGVSVAVLLDGSPAGGTSDAAAAALTELRRSGVDVRVVDGARARYRFHHAKYAVVDERALVTTENWKPSGLGGRSSRGWAVITDQRAIVDGLTETFRADRGWVDAVRWSGTGADDGEATSHESPYPSSFEARSFEVERTELLVTPDNAGGRIRKLIDSADRRIRLKQVSIGSERFPLLRGVIDAARRGVEVEILLSGAWYVEKENERLRRRLTERAAAEDLPLRVRVADPGDRYEKIHAKGLIVDNETAVVGSINWNNNSLRRNREVALLIESDGVAGYFGRVFDADWEAAAPVERERSVPVGLAAAVVGAVVLAALAVRRIEFERD</sequence>
<dbReference type="InterPro" id="IPR051406">
    <property type="entry name" value="PLD_domain"/>
</dbReference>
<comment type="caution">
    <text evidence="6">The sequence shown here is derived from an EMBL/GenBank/DDBJ whole genome shotgun (WGS) entry which is preliminary data.</text>
</comment>
<dbReference type="SUPFAM" id="SSF56024">
    <property type="entry name" value="Phospholipase D/nuclease"/>
    <property type="match status" value="2"/>
</dbReference>
<dbReference type="GO" id="GO:0016042">
    <property type="term" value="P:lipid catabolic process"/>
    <property type="evidence" value="ECO:0007669"/>
    <property type="project" value="UniProtKB-KW"/>
</dbReference>
<keyword evidence="2" id="KW-0442">Lipid degradation</keyword>
<gene>
    <name evidence="6" type="ORF">GRX03_11285</name>
</gene>
<dbReference type="InterPro" id="IPR025202">
    <property type="entry name" value="PLD-like_dom"/>
</dbReference>
<keyword evidence="4" id="KW-0812">Transmembrane</keyword>
<dbReference type="CDD" id="cd09128">
    <property type="entry name" value="PLDc_unchar1_2"/>
    <property type="match status" value="1"/>
</dbReference>
<evidence type="ECO:0000256" key="1">
    <source>
        <dbReference type="ARBA" id="ARBA00022801"/>
    </source>
</evidence>
<dbReference type="Gene3D" id="3.30.870.10">
    <property type="entry name" value="Endonuclease Chain A"/>
    <property type="match status" value="2"/>
</dbReference>
<feature type="transmembrane region" description="Helical" evidence="4">
    <location>
        <begin position="521"/>
        <end position="540"/>
    </location>
</feature>
<feature type="domain" description="PLD phosphodiesterase" evidence="5">
    <location>
        <begin position="454"/>
        <end position="481"/>
    </location>
</feature>
<keyword evidence="3" id="KW-0443">Lipid metabolism</keyword>
<dbReference type="PANTHER" id="PTHR43856">
    <property type="entry name" value="CARDIOLIPIN HYDROLASE"/>
    <property type="match status" value="1"/>
</dbReference>
<evidence type="ECO:0000313" key="6">
    <source>
        <dbReference type="EMBL" id="MXR52181.1"/>
    </source>
</evidence>
<evidence type="ECO:0000256" key="2">
    <source>
        <dbReference type="ARBA" id="ARBA00022963"/>
    </source>
</evidence>